<evidence type="ECO:0000313" key="5">
    <source>
        <dbReference type="Proteomes" id="UP001431572"/>
    </source>
</evidence>
<gene>
    <name evidence="1" type="ORF">HXX08_17680</name>
    <name evidence="2" type="ORF">HXX08_25425</name>
    <name evidence="3" type="ORF">OZ401_003220</name>
</gene>
<protein>
    <submittedName>
        <fullName evidence="1">Uncharacterized protein</fullName>
    </submittedName>
</protein>
<proteinExistence type="predicted"/>
<evidence type="ECO:0000313" key="1">
    <source>
        <dbReference type="EMBL" id="NWJ47687.1"/>
    </source>
</evidence>
<accession>A0A8T7M6D4</accession>
<name>A0A8T7M6D4_9CHLR</name>
<dbReference type="AlphaFoldDB" id="A0A8T7M6D4"/>
<reference evidence="1 4" key="1">
    <citation type="submission" date="2020-06" db="EMBL/GenBank/DDBJ databases">
        <title>Anoxygenic phototrophic Chloroflexota member uses a Type I reaction center.</title>
        <authorList>
            <person name="Tsuji J.M."/>
            <person name="Shaw N.A."/>
            <person name="Nagashima S."/>
            <person name="Venkiteswaran J."/>
            <person name="Schiff S.L."/>
            <person name="Hanada S."/>
            <person name="Tank M."/>
            <person name="Neufeld J.D."/>
        </authorList>
    </citation>
    <scope>NUCLEOTIDE SEQUENCE [LARGE SCALE GENOMIC DNA]</scope>
    <source>
        <strain evidence="1">L227-S17</strain>
    </source>
</reference>
<keyword evidence="5" id="KW-1185">Reference proteome</keyword>
<dbReference type="Proteomes" id="UP001431572">
    <property type="component" value="Chromosome 2"/>
</dbReference>
<reference evidence="3" key="2">
    <citation type="journal article" date="2024" name="Nature">
        <title>Anoxygenic phototroph of the Chloroflexota uses a type I reaction centre.</title>
        <authorList>
            <person name="Tsuji J.M."/>
            <person name="Shaw N.A."/>
            <person name="Nagashima S."/>
            <person name="Venkiteswaran J.J."/>
            <person name="Schiff S.L."/>
            <person name="Watanabe T."/>
            <person name="Fukui M."/>
            <person name="Hanada S."/>
            <person name="Tank M."/>
            <person name="Neufeld J.D."/>
        </authorList>
    </citation>
    <scope>NUCLEOTIDE SEQUENCE</scope>
    <source>
        <strain evidence="3">L227-S17</strain>
    </source>
</reference>
<dbReference type="EMBL" id="CP128400">
    <property type="protein sequence ID" value="WJW69593.1"/>
    <property type="molecule type" value="Genomic_DNA"/>
</dbReference>
<dbReference type="EMBL" id="JACATZ010000003">
    <property type="protein sequence ID" value="NWJ47687.1"/>
    <property type="molecule type" value="Genomic_DNA"/>
</dbReference>
<evidence type="ECO:0000313" key="2">
    <source>
        <dbReference type="EMBL" id="NWJ49211.1"/>
    </source>
</evidence>
<dbReference type="EMBL" id="JACATZ010000032">
    <property type="protein sequence ID" value="NWJ49211.1"/>
    <property type="molecule type" value="Genomic_DNA"/>
</dbReference>
<dbReference type="Proteomes" id="UP000521676">
    <property type="component" value="Unassembled WGS sequence"/>
</dbReference>
<evidence type="ECO:0000313" key="3">
    <source>
        <dbReference type="EMBL" id="WJW69593.1"/>
    </source>
</evidence>
<sequence length="254" mass="28528">MLDKPVVLGKRGLPFDHFLICSPQSPPEVLDLINKPQLWSAHPEEEQPLYHVLILVGEEHYPQVVDFIEEARRFGISRRIRANFPFEKLTAGKSQMVLLHPKAINLNWEQQIPPDYCPKSNPAHLHLQPPPSFDLHYYRVTVIAPGIEMEEERGLEVVTSIGARPQEGPCLGKIYNLLPVPAGQQSGEIAFREMPSFRYSYTPSGESVAGLTPGIFGIFPLTGVALIKREDGTVNEEAEERIQKAGLNYYHAEA</sequence>
<organism evidence="1 4">
    <name type="scientific">Candidatus Chlorohelix allophototropha</name>
    <dbReference type="NCBI Taxonomy" id="3003348"/>
    <lineage>
        <taxon>Bacteria</taxon>
        <taxon>Bacillati</taxon>
        <taxon>Chloroflexota</taxon>
        <taxon>Chloroflexia</taxon>
        <taxon>Candidatus Chloroheliales</taxon>
        <taxon>Candidatus Chloroheliaceae</taxon>
        <taxon>Candidatus Chlorohelix</taxon>
    </lineage>
</organism>
<dbReference type="RefSeq" id="WP_341471470.1">
    <property type="nucleotide sequence ID" value="NZ_CP128400.1"/>
</dbReference>
<evidence type="ECO:0000313" key="4">
    <source>
        <dbReference type="Proteomes" id="UP000521676"/>
    </source>
</evidence>